<evidence type="ECO:0000256" key="1">
    <source>
        <dbReference type="SAM" id="MobiDB-lite"/>
    </source>
</evidence>
<organism evidence="2 3">
    <name type="scientific">Paraburkholderia monticola</name>
    <dbReference type="NCBI Taxonomy" id="1399968"/>
    <lineage>
        <taxon>Bacteria</taxon>
        <taxon>Pseudomonadati</taxon>
        <taxon>Pseudomonadota</taxon>
        <taxon>Betaproteobacteria</taxon>
        <taxon>Burkholderiales</taxon>
        <taxon>Burkholderiaceae</taxon>
        <taxon>Paraburkholderia</taxon>
    </lineage>
</organism>
<reference evidence="2 3" key="1">
    <citation type="journal article" date="2015" name="Int. J. Syst. Evol. Microbiol.">
        <title>Burkholderia monticola sp. nov., isolated from mountain soil.</title>
        <authorList>
            <person name="Baek I."/>
            <person name="Seo B."/>
            <person name="Lee I."/>
            <person name="Yi H."/>
            <person name="Chun J."/>
        </authorList>
    </citation>
    <scope>NUCLEOTIDE SEQUENCE [LARGE SCALE GENOMIC DNA]</scope>
    <source>
        <strain evidence="2 3">JC2948</strain>
    </source>
</reference>
<gene>
    <name evidence="2" type="ORF">CI15_23135</name>
</gene>
<feature type="region of interest" description="Disordered" evidence="1">
    <location>
        <begin position="1"/>
        <end position="40"/>
    </location>
</feature>
<feature type="compositionally biased region" description="Low complexity" evidence="1">
    <location>
        <begin position="67"/>
        <end position="79"/>
    </location>
</feature>
<feature type="compositionally biased region" description="Pro residues" evidence="1">
    <location>
        <begin position="1"/>
        <end position="37"/>
    </location>
</feature>
<proteinExistence type="predicted"/>
<accession>A0A149PJF4</accession>
<evidence type="ECO:0000313" key="3">
    <source>
        <dbReference type="Proteomes" id="UP000075613"/>
    </source>
</evidence>
<dbReference type="EMBL" id="LRBG01000035">
    <property type="protein sequence ID" value="KXU85177.1"/>
    <property type="molecule type" value="Genomic_DNA"/>
</dbReference>
<feature type="region of interest" description="Disordered" evidence="1">
    <location>
        <begin position="57"/>
        <end position="98"/>
    </location>
</feature>
<name>A0A149PJF4_9BURK</name>
<protein>
    <submittedName>
        <fullName evidence="2">Uncharacterized protein</fullName>
    </submittedName>
</protein>
<feature type="compositionally biased region" description="Pro residues" evidence="1">
    <location>
        <begin position="80"/>
        <end position="96"/>
    </location>
</feature>
<dbReference type="AlphaFoldDB" id="A0A149PJF4"/>
<sequence>MPDPPSPPLPAPLLPLSPEPPLPVLPPVLPEPTPPGPEFAELFPPLLFAPVDEVPLPAVEPGDDVVPSPAAATPKAPALAAPPPCDVQPGPPPDGHPPCGLASASTIIPEFVADSAALPVVVCAPAIAA</sequence>
<dbReference type="Proteomes" id="UP000075613">
    <property type="component" value="Unassembled WGS sequence"/>
</dbReference>
<evidence type="ECO:0000313" key="2">
    <source>
        <dbReference type="EMBL" id="KXU85177.1"/>
    </source>
</evidence>
<keyword evidence="3" id="KW-1185">Reference proteome</keyword>
<comment type="caution">
    <text evidence="2">The sequence shown here is derived from an EMBL/GenBank/DDBJ whole genome shotgun (WGS) entry which is preliminary data.</text>
</comment>